<dbReference type="OrthoDB" id="10072024at2759"/>
<evidence type="ECO:0000313" key="3">
    <source>
        <dbReference type="Proteomes" id="UP000192578"/>
    </source>
</evidence>
<dbReference type="Pfam" id="PF01429">
    <property type="entry name" value="MBD"/>
    <property type="match status" value="1"/>
</dbReference>
<dbReference type="EMBL" id="MTYJ01000237">
    <property type="protein sequence ID" value="OWA51724.1"/>
    <property type="molecule type" value="Genomic_DNA"/>
</dbReference>
<dbReference type="Gene3D" id="3.30.890.10">
    <property type="entry name" value="Methyl-cpg-binding Protein 2, Chain A"/>
    <property type="match status" value="1"/>
</dbReference>
<dbReference type="GO" id="GO:0003677">
    <property type="term" value="F:DNA binding"/>
    <property type="evidence" value="ECO:0007669"/>
    <property type="project" value="InterPro"/>
</dbReference>
<evidence type="ECO:0000313" key="2">
    <source>
        <dbReference type="EMBL" id="OWA51724.1"/>
    </source>
</evidence>
<name>A0A9X6RL23_HYPEX</name>
<dbReference type="InterPro" id="IPR016177">
    <property type="entry name" value="DNA-bd_dom_sf"/>
</dbReference>
<organism evidence="2 3">
    <name type="scientific">Hypsibius exemplaris</name>
    <name type="common">Freshwater tardigrade</name>
    <dbReference type="NCBI Taxonomy" id="2072580"/>
    <lineage>
        <taxon>Eukaryota</taxon>
        <taxon>Metazoa</taxon>
        <taxon>Ecdysozoa</taxon>
        <taxon>Tardigrada</taxon>
        <taxon>Eutardigrada</taxon>
        <taxon>Parachela</taxon>
        <taxon>Hypsibioidea</taxon>
        <taxon>Hypsibiidae</taxon>
        <taxon>Hypsibius</taxon>
    </lineage>
</organism>
<comment type="caution">
    <text evidence="2">The sequence shown here is derived from an EMBL/GenBank/DDBJ whole genome shotgun (WGS) entry which is preliminary data.</text>
</comment>
<accession>A0A9X6RL23</accession>
<dbReference type="Proteomes" id="UP000192578">
    <property type="component" value="Unassembled WGS sequence"/>
</dbReference>
<dbReference type="InterPro" id="IPR001739">
    <property type="entry name" value="Methyl_CpG_DNA-bd"/>
</dbReference>
<reference evidence="3" key="1">
    <citation type="submission" date="2017-01" db="EMBL/GenBank/DDBJ databases">
        <title>Comparative genomics of anhydrobiosis in the tardigrade Hypsibius dujardini.</title>
        <authorList>
            <person name="Yoshida Y."/>
            <person name="Koutsovoulos G."/>
            <person name="Laetsch D."/>
            <person name="Stevens L."/>
            <person name="Kumar S."/>
            <person name="Horikawa D."/>
            <person name="Ishino K."/>
            <person name="Komine S."/>
            <person name="Tomita M."/>
            <person name="Blaxter M."/>
            <person name="Arakawa K."/>
        </authorList>
    </citation>
    <scope>NUCLEOTIDE SEQUENCE [LARGE SCALE GENOMIC DNA]</scope>
    <source>
        <strain evidence="3">Z151</strain>
    </source>
</reference>
<dbReference type="PROSITE" id="PS50982">
    <property type="entry name" value="MBD"/>
    <property type="match status" value="1"/>
</dbReference>
<sequence>MSQEMAKAVDQLFGQDPQDEVSGSVNKGVSFVKSRSEAAGFPKGWYREELVKSGVGVVNPGHKIIHYFSPDGRKFRTKAELARFFGVRLDLSNFDFKSGKIHTAYANASLKKNQQQGKVGAALKSGSAGLGPVTLQKFLDPPARQCIYVLHKKVRSIETCSPNVSCKDVKEGTTRGGAPRSLKPKPVQVFWAKRLEGLVAVDADSDLKLTPQLPRGFKASSSVVSDNAAMISLASALYNAGTPGYTGPDESAPVGQQEKIKSHASAYVQPYQPLIATMKVSAVMIEEQELQVQRLRQDLAKMLSRQQKERG</sequence>
<keyword evidence="3" id="KW-1185">Reference proteome</keyword>
<protein>
    <submittedName>
        <fullName evidence="2">Methyl-CpG-binding domain protein 2</fullName>
    </submittedName>
</protein>
<proteinExistence type="predicted"/>
<evidence type="ECO:0000259" key="1">
    <source>
        <dbReference type="PROSITE" id="PS50982"/>
    </source>
</evidence>
<dbReference type="SUPFAM" id="SSF54171">
    <property type="entry name" value="DNA-binding domain"/>
    <property type="match status" value="1"/>
</dbReference>
<gene>
    <name evidence="2" type="ORF">BV898_16196</name>
</gene>
<dbReference type="AlphaFoldDB" id="A0A9X6RL23"/>
<feature type="domain" description="MBD" evidence="1">
    <location>
        <begin position="31"/>
        <end position="101"/>
    </location>
</feature>
<dbReference type="SMART" id="SM00391">
    <property type="entry name" value="MBD"/>
    <property type="match status" value="1"/>
</dbReference>